<dbReference type="PROSITE" id="PS00903">
    <property type="entry name" value="CYT_DCMP_DEAMINASES_1"/>
    <property type="match status" value="1"/>
</dbReference>
<feature type="domain" description="CMP/dCMP-type deaminase" evidence="19">
    <location>
        <begin position="1"/>
        <end position="123"/>
    </location>
</feature>
<dbReference type="PANTHER" id="PTHR38011">
    <property type="entry name" value="DIHYDROFOLATE REDUCTASE FAMILY PROTEIN (AFU_ORTHOLOGUE AFUA_8G06820)"/>
    <property type="match status" value="1"/>
</dbReference>
<dbReference type="EMBL" id="QGTW01000003">
    <property type="protein sequence ID" value="PWW30153.1"/>
    <property type="molecule type" value="Genomic_DNA"/>
</dbReference>
<feature type="binding site" evidence="17">
    <location>
        <position position="168"/>
    </location>
    <ligand>
        <name>substrate</name>
    </ligand>
</feature>
<feature type="binding site" evidence="18">
    <location>
        <position position="50"/>
    </location>
    <ligand>
        <name>Zn(2+)</name>
        <dbReference type="ChEBI" id="CHEBI:29105"/>
        <note>catalytic</note>
    </ligand>
</feature>
<keyword evidence="11 15" id="KW-0560">Oxidoreductase</keyword>
<evidence type="ECO:0000256" key="3">
    <source>
        <dbReference type="ARBA" id="ARBA00004910"/>
    </source>
</evidence>
<comment type="catalytic activity">
    <reaction evidence="14 15">
        <text>2,5-diamino-6-hydroxy-4-(5-phosphoribosylamino)-pyrimidine + H2O + H(+) = 5-amino-6-(5-phospho-D-ribosylamino)uracil + NH4(+)</text>
        <dbReference type="Rhea" id="RHEA:21868"/>
        <dbReference type="ChEBI" id="CHEBI:15377"/>
        <dbReference type="ChEBI" id="CHEBI:15378"/>
        <dbReference type="ChEBI" id="CHEBI:28938"/>
        <dbReference type="ChEBI" id="CHEBI:58453"/>
        <dbReference type="ChEBI" id="CHEBI:58614"/>
        <dbReference type="EC" id="3.5.4.26"/>
    </reaction>
</comment>
<dbReference type="GO" id="GO:0008703">
    <property type="term" value="F:5-amino-6-(5-phosphoribosylamino)uracil reductase activity"/>
    <property type="evidence" value="ECO:0007669"/>
    <property type="project" value="UniProtKB-EC"/>
</dbReference>
<evidence type="ECO:0000256" key="7">
    <source>
        <dbReference type="ARBA" id="ARBA00022723"/>
    </source>
</evidence>
<dbReference type="UniPathway" id="UPA00275">
    <property type="reaction ID" value="UER00401"/>
</dbReference>
<proteinExistence type="inferred from homology"/>
<keyword evidence="9 15" id="KW-0862">Zinc</keyword>
<dbReference type="NCBIfam" id="TIGR00326">
    <property type="entry name" value="eubact_ribD"/>
    <property type="match status" value="1"/>
</dbReference>
<comment type="function">
    <text evidence="1 15">Converts 2,5-diamino-6-(ribosylamino)-4(3h)-pyrimidinone 5'-phosphate into 5-amino-6-(ribosylamino)-2,4(1h,3h)-pyrimidinedione 5'-phosphate.</text>
</comment>
<comment type="caution">
    <text evidence="20">The sequence shown here is derived from an EMBL/GenBank/DDBJ whole genome shotgun (WGS) entry which is preliminary data.</text>
</comment>
<evidence type="ECO:0000256" key="17">
    <source>
        <dbReference type="PIRSR" id="PIRSR006769-2"/>
    </source>
</evidence>
<comment type="similarity">
    <text evidence="5 15">In the C-terminal section; belongs to the HTP reductase family.</text>
</comment>
<keyword evidence="8 15" id="KW-0378">Hydrolase</keyword>
<evidence type="ECO:0000313" key="20">
    <source>
        <dbReference type="EMBL" id="PWW30153.1"/>
    </source>
</evidence>
<sequence length="366" mass="39484">MLDIDYMKLALSLAAATKGQTSPNPQVGAVVVKNGEILGMGAHLKAGTPHAEVHAIAAAGEKARGADIYVTLEPCSHFGRTPPCADLIINSGIKRVFIASVDPNPLVAGKGIARMQEAGIEVVTGLLQQEADVLNEPFFHFIKTKTPYVTIKAASSFDGKTAAKTGDSKWITSPESRQDVHRLRHEHDAILTGVNTIIHDNPLLTARLPQGGRNPIRIVLDTNLRIPADSNVIRDQAVKTIIYTGSEIDKSKAEEIKIFGVEIFSFPSRHVPIVDVLKDLGERGIMTLFVEGGSEIHASFIKNSAFQQIILYMAPKIIGGKEAIPFVGGSGADYVKEAPHLEFVKVERIGGDLKIIAKPLRKEATD</sequence>
<dbReference type="GO" id="GO:0008270">
    <property type="term" value="F:zinc ion binding"/>
    <property type="evidence" value="ECO:0007669"/>
    <property type="project" value="InterPro"/>
</dbReference>
<evidence type="ECO:0000313" key="21">
    <source>
        <dbReference type="Proteomes" id="UP000247150"/>
    </source>
</evidence>
<organism evidence="20 21">
    <name type="scientific">Cytobacillus oceanisediminis</name>
    <dbReference type="NCBI Taxonomy" id="665099"/>
    <lineage>
        <taxon>Bacteria</taxon>
        <taxon>Bacillati</taxon>
        <taxon>Bacillota</taxon>
        <taxon>Bacilli</taxon>
        <taxon>Bacillales</taxon>
        <taxon>Bacillaceae</taxon>
        <taxon>Cytobacillus</taxon>
    </lineage>
</organism>
<evidence type="ECO:0000256" key="16">
    <source>
        <dbReference type="PIRSR" id="PIRSR006769-1"/>
    </source>
</evidence>
<dbReference type="SUPFAM" id="SSF53927">
    <property type="entry name" value="Cytidine deaminase-like"/>
    <property type="match status" value="1"/>
</dbReference>
<feature type="active site" description="Proton donor" evidence="16">
    <location>
        <position position="52"/>
    </location>
</feature>
<evidence type="ECO:0000256" key="14">
    <source>
        <dbReference type="ARBA" id="ARBA00049886"/>
    </source>
</evidence>
<evidence type="ECO:0000256" key="5">
    <source>
        <dbReference type="ARBA" id="ARBA00007417"/>
    </source>
</evidence>
<dbReference type="RefSeq" id="WP_110064429.1">
    <property type="nucleotide sequence ID" value="NZ_QGTW01000003.1"/>
</dbReference>
<dbReference type="InterPro" id="IPR002734">
    <property type="entry name" value="RibDG_C"/>
</dbReference>
<dbReference type="PANTHER" id="PTHR38011:SF7">
    <property type="entry name" value="2,5-DIAMINO-6-RIBOSYLAMINO-4(3H)-PYRIMIDINONE 5'-PHOSPHATE REDUCTASE"/>
    <property type="match status" value="1"/>
</dbReference>
<dbReference type="OrthoDB" id="9800865at2"/>
<dbReference type="EC" id="1.1.1.193" evidence="15"/>
<evidence type="ECO:0000256" key="18">
    <source>
        <dbReference type="PIRSR" id="PIRSR006769-3"/>
    </source>
</evidence>
<feature type="binding site" evidence="17">
    <location>
        <position position="204"/>
    </location>
    <ligand>
        <name>substrate</name>
    </ligand>
</feature>
<dbReference type="GO" id="GO:0050661">
    <property type="term" value="F:NADP binding"/>
    <property type="evidence" value="ECO:0007669"/>
    <property type="project" value="InterPro"/>
</dbReference>
<evidence type="ECO:0000256" key="10">
    <source>
        <dbReference type="ARBA" id="ARBA00022857"/>
    </source>
</evidence>
<reference evidence="20 21" key="1">
    <citation type="submission" date="2018-05" db="EMBL/GenBank/DDBJ databases">
        <title>Freshwater and sediment microbial communities from various areas in North America, analyzing microbe dynamics in response to fracking.</title>
        <authorList>
            <person name="Lamendella R."/>
        </authorList>
    </citation>
    <scope>NUCLEOTIDE SEQUENCE [LARGE SCALE GENOMIC DNA]</scope>
    <source>
        <strain evidence="20 21">15_TX</strain>
    </source>
</reference>
<dbReference type="NCBIfam" id="TIGR00227">
    <property type="entry name" value="ribD_Cterm"/>
    <property type="match status" value="1"/>
</dbReference>
<feature type="binding site" evidence="17">
    <location>
        <begin position="293"/>
        <end position="299"/>
    </location>
    <ligand>
        <name>NADP(+)</name>
        <dbReference type="ChEBI" id="CHEBI:58349"/>
    </ligand>
</feature>
<dbReference type="InterPro" id="IPR050765">
    <property type="entry name" value="Riboflavin_Biosynth_HTPR"/>
</dbReference>
<dbReference type="Gene3D" id="3.40.430.10">
    <property type="entry name" value="Dihydrofolate Reductase, subunit A"/>
    <property type="match status" value="1"/>
</dbReference>
<evidence type="ECO:0000256" key="8">
    <source>
        <dbReference type="ARBA" id="ARBA00022801"/>
    </source>
</evidence>
<dbReference type="GO" id="GO:0009231">
    <property type="term" value="P:riboflavin biosynthetic process"/>
    <property type="evidence" value="ECO:0007669"/>
    <property type="project" value="UniProtKB-UniPathway"/>
</dbReference>
<comment type="pathway">
    <text evidence="3 15">Cofactor biosynthesis; riboflavin biosynthesis; 5-amino-6-(D-ribitylamino)uracil from GTP: step 3/4.</text>
</comment>
<feature type="binding site" evidence="17">
    <location>
        <position position="291"/>
    </location>
    <ligand>
        <name>substrate</name>
    </ligand>
</feature>
<evidence type="ECO:0000256" key="9">
    <source>
        <dbReference type="ARBA" id="ARBA00022833"/>
    </source>
</evidence>
<keyword evidence="10 15" id="KW-0521">NADP</keyword>
<dbReference type="Pfam" id="PF01872">
    <property type="entry name" value="RibD_C"/>
    <property type="match status" value="1"/>
</dbReference>
<name>A0A2V3A5N9_9BACI</name>
<keyword evidence="7 15" id="KW-0479">Metal-binding</keyword>
<protein>
    <recommendedName>
        <fullName evidence="15">Riboflavin biosynthesis protein RibD</fullName>
    </recommendedName>
    <domain>
        <recommendedName>
            <fullName evidence="15">Diaminohydroxyphosphoribosylaminopyrimidine deaminase</fullName>
            <shortName evidence="15">DRAP deaminase</shortName>
            <ecNumber evidence="15">3.5.4.26</ecNumber>
        </recommendedName>
        <alternativeName>
            <fullName evidence="15">Riboflavin-specific deaminase</fullName>
        </alternativeName>
    </domain>
    <domain>
        <recommendedName>
            <fullName evidence="15">5-amino-6-(5-phosphoribosylamino)uracil reductase</fullName>
            <ecNumber evidence="15">1.1.1.193</ecNumber>
        </recommendedName>
        <alternativeName>
            <fullName evidence="15">HTP reductase</fullName>
        </alternativeName>
    </domain>
</protein>
<feature type="binding site" evidence="17">
    <location>
        <position position="170"/>
    </location>
    <ligand>
        <name>NADP(+)</name>
        <dbReference type="ChEBI" id="CHEBI:58349"/>
    </ligand>
</feature>
<evidence type="ECO:0000256" key="6">
    <source>
        <dbReference type="ARBA" id="ARBA00022619"/>
    </source>
</evidence>
<dbReference type="InterPro" id="IPR016192">
    <property type="entry name" value="APOBEC/CMP_deaminase_Zn-bd"/>
</dbReference>
<evidence type="ECO:0000256" key="1">
    <source>
        <dbReference type="ARBA" id="ARBA00002151"/>
    </source>
</evidence>
<dbReference type="PIRSF" id="PIRSF006769">
    <property type="entry name" value="RibD"/>
    <property type="match status" value="1"/>
</dbReference>
<feature type="binding site" evidence="18">
    <location>
        <position position="75"/>
    </location>
    <ligand>
        <name>Zn(2+)</name>
        <dbReference type="ChEBI" id="CHEBI:29105"/>
        <note>catalytic</note>
    </ligand>
</feature>
<feature type="binding site" evidence="17">
    <location>
        <position position="200"/>
    </location>
    <ligand>
        <name>NADP(+)</name>
        <dbReference type="ChEBI" id="CHEBI:58349"/>
    </ligand>
</feature>
<dbReference type="InterPro" id="IPR011549">
    <property type="entry name" value="RibD_C"/>
</dbReference>
<feature type="binding site" evidence="18">
    <location>
        <position position="84"/>
    </location>
    <ligand>
        <name>Zn(2+)</name>
        <dbReference type="ChEBI" id="CHEBI:29105"/>
        <note>catalytic</note>
    </ligand>
</feature>
<evidence type="ECO:0000256" key="11">
    <source>
        <dbReference type="ARBA" id="ARBA00023002"/>
    </source>
</evidence>
<feature type="binding site" evidence="17">
    <location>
        <position position="207"/>
    </location>
    <ligand>
        <name>substrate</name>
    </ligand>
</feature>
<dbReference type="InterPro" id="IPR016193">
    <property type="entry name" value="Cytidine_deaminase-like"/>
</dbReference>
<dbReference type="Gene3D" id="3.40.140.10">
    <property type="entry name" value="Cytidine Deaminase, domain 2"/>
    <property type="match status" value="1"/>
</dbReference>
<dbReference type="InterPro" id="IPR002125">
    <property type="entry name" value="CMP_dCMP_dom"/>
</dbReference>
<dbReference type="FunFam" id="3.40.140.10:FF:000025">
    <property type="entry name" value="Riboflavin biosynthesis protein RibD"/>
    <property type="match status" value="1"/>
</dbReference>
<comment type="catalytic activity">
    <reaction evidence="13 15">
        <text>5-amino-6-(5-phospho-D-ribitylamino)uracil + NADP(+) = 5-amino-6-(5-phospho-D-ribosylamino)uracil + NADPH + H(+)</text>
        <dbReference type="Rhea" id="RHEA:17845"/>
        <dbReference type="ChEBI" id="CHEBI:15378"/>
        <dbReference type="ChEBI" id="CHEBI:57783"/>
        <dbReference type="ChEBI" id="CHEBI:58349"/>
        <dbReference type="ChEBI" id="CHEBI:58421"/>
        <dbReference type="ChEBI" id="CHEBI:58453"/>
        <dbReference type="EC" id="1.1.1.193"/>
    </reaction>
</comment>
<accession>A0A2V3A5N9</accession>
<dbReference type="EC" id="3.5.4.26" evidence="15"/>
<evidence type="ECO:0000259" key="19">
    <source>
        <dbReference type="PROSITE" id="PS51747"/>
    </source>
</evidence>
<dbReference type="InterPro" id="IPR024072">
    <property type="entry name" value="DHFR-like_dom_sf"/>
</dbReference>
<dbReference type="PROSITE" id="PS51747">
    <property type="entry name" value="CYT_DCMP_DEAMINASES_2"/>
    <property type="match status" value="1"/>
</dbReference>
<dbReference type="CDD" id="cd01284">
    <property type="entry name" value="Riboflavin_deaminase-reductase"/>
    <property type="match status" value="1"/>
</dbReference>
<evidence type="ECO:0000256" key="15">
    <source>
        <dbReference type="PIRNR" id="PIRNR006769"/>
    </source>
</evidence>
<feature type="binding site" evidence="17">
    <location>
        <position position="222"/>
    </location>
    <ligand>
        <name>NADP(+)</name>
        <dbReference type="ChEBI" id="CHEBI:58349"/>
    </ligand>
</feature>
<evidence type="ECO:0000256" key="13">
    <source>
        <dbReference type="ARBA" id="ARBA00049861"/>
    </source>
</evidence>
<comment type="similarity">
    <text evidence="4 15">In the N-terminal section; belongs to the cytidine and deoxycytidylate deaminase family.</text>
</comment>
<dbReference type="Proteomes" id="UP000247150">
    <property type="component" value="Unassembled WGS sequence"/>
</dbReference>
<feature type="binding site" evidence="17">
    <location>
        <position position="154"/>
    </location>
    <ligand>
        <name>NADP(+)</name>
        <dbReference type="ChEBI" id="CHEBI:58349"/>
    </ligand>
</feature>
<comment type="pathway">
    <text evidence="2 15">Cofactor biosynthesis; riboflavin biosynthesis; 5-amino-6-(D-ribitylamino)uracil from GTP: step 2/4.</text>
</comment>
<dbReference type="GO" id="GO:0008835">
    <property type="term" value="F:diaminohydroxyphosphoribosylaminopyrimidine deaminase activity"/>
    <property type="evidence" value="ECO:0007669"/>
    <property type="project" value="UniProtKB-EC"/>
</dbReference>
<dbReference type="Pfam" id="PF00383">
    <property type="entry name" value="dCMP_cyt_deam_1"/>
    <property type="match status" value="1"/>
</dbReference>
<evidence type="ECO:0000256" key="4">
    <source>
        <dbReference type="ARBA" id="ARBA00005259"/>
    </source>
</evidence>
<dbReference type="AlphaFoldDB" id="A0A2V3A5N9"/>
<keyword evidence="6 15" id="KW-0686">Riboflavin biosynthesis</keyword>
<evidence type="ECO:0000256" key="12">
    <source>
        <dbReference type="ARBA" id="ARBA00023268"/>
    </source>
</evidence>
<keyword evidence="12" id="KW-0511">Multifunctional enzyme</keyword>
<dbReference type="SUPFAM" id="SSF53597">
    <property type="entry name" value="Dihydrofolate reductase-like"/>
    <property type="match status" value="1"/>
</dbReference>
<comment type="cofactor">
    <cofactor evidence="15 18">
        <name>Zn(2+)</name>
        <dbReference type="ChEBI" id="CHEBI:29105"/>
    </cofactor>
    <text evidence="15 18">Binds 1 zinc ion.</text>
</comment>
<dbReference type="InterPro" id="IPR004794">
    <property type="entry name" value="Eubact_RibD"/>
</dbReference>
<feature type="binding site" evidence="17">
    <location>
        <position position="184"/>
    </location>
    <ligand>
        <name>substrate</name>
    </ligand>
</feature>
<feature type="binding site" evidence="17">
    <location>
        <position position="196"/>
    </location>
    <ligand>
        <name>NADP(+)</name>
        <dbReference type="ChEBI" id="CHEBI:58349"/>
    </ligand>
</feature>
<evidence type="ECO:0000256" key="2">
    <source>
        <dbReference type="ARBA" id="ARBA00004882"/>
    </source>
</evidence>
<gene>
    <name evidence="20" type="ORF">DFO73_10334</name>
</gene>